<evidence type="ECO:0000256" key="1">
    <source>
        <dbReference type="ARBA" id="ARBA00022450"/>
    </source>
</evidence>
<keyword evidence="2" id="KW-0597">Phosphoprotein</keyword>
<evidence type="ECO:0000256" key="2">
    <source>
        <dbReference type="ARBA" id="ARBA00022553"/>
    </source>
</evidence>
<gene>
    <name evidence="5" type="ORF">CLAC_08335</name>
</gene>
<keyword evidence="1" id="KW-0596">Phosphopantetheine</keyword>
<dbReference type="PROSITE" id="PS50075">
    <property type="entry name" value="CARRIER"/>
    <property type="match status" value="1"/>
</dbReference>
<dbReference type="STRING" id="1408189.CLAC_08335"/>
<dbReference type="InterPro" id="IPR009081">
    <property type="entry name" value="PP-bd_ACP"/>
</dbReference>
<reference evidence="5 6" key="1">
    <citation type="submission" date="2013-10" db="EMBL/GenBank/DDBJ databases">
        <title>Complete genome sequence of Corynebacterium lactis DSM 45799(T), isolated from raw cow milk.</title>
        <authorList>
            <person name="Ruckert C."/>
            <person name="Albersmeier A."/>
            <person name="Lipski A."/>
            <person name="Kalinowski J."/>
        </authorList>
    </citation>
    <scope>NUCLEOTIDE SEQUENCE [LARGE SCALE GENOMIC DNA]</scope>
    <source>
        <strain evidence="5 6">RW2-5</strain>
    </source>
</reference>
<protein>
    <submittedName>
        <fullName evidence="5">Acyl carrier protein</fullName>
    </submittedName>
</protein>
<evidence type="ECO:0000313" key="6">
    <source>
        <dbReference type="Proteomes" id="UP000058446"/>
    </source>
</evidence>
<proteinExistence type="predicted"/>
<organism evidence="5 6">
    <name type="scientific">Corynebacterium lactis RW2-5</name>
    <dbReference type="NCBI Taxonomy" id="1408189"/>
    <lineage>
        <taxon>Bacteria</taxon>
        <taxon>Bacillati</taxon>
        <taxon>Actinomycetota</taxon>
        <taxon>Actinomycetes</taxon>
        <taxon>Mycobacteriales</taxon>
        <taxon>Corynebacteriaceae</taxon>
        <taxon>Corynebacterium</taxon>
    </lineage>
</organism>
<sequence>MTSSLGDQLSALLGGDTLGPAGPDQGRGKSKGEIHDESLPDGVHGEVAAIIKKMAVDEVKSLGLSTPLADYGFDRLTVVELAIRCEQELGVRIEDEDIASFVKLGDVVDYIAARRG</sequence>
<dbReference type="SMART" id="SM00823">
    <property type="entry name" value="PKS_PP"/>
    <property type="match status" value="1"/>
</dbReference>
<dbReference type="Proteomes" id="UP000058446">
    <property type="component" value="Chromosome"/>
</dbReference>
<dbReference type="KEGG" id="clw:CLAC_08335"/>
<feature type="compositionally biased region" description="Basic and acidic residues" evidence="3">
    <location>
        <begin position="26"/>
        <end position="38"/>
    </location>
</feature>
<name>A0A0K2H110_9CORY</name>
<dbReference type="RefSeq" id="WP_053412491.1">
    <property type="nucleotide sequence ID" value="NZ_CP006841.1"/>
</dbReference>
<dbReference type="EMBL" id="CP006841">
    <property type="protein sequence ID" value="ALA67725.1"/>
    <property type="molecule type" value="Genomic_DNA"/>
</dbReference>
<dbReference type="PATRIC" id="fig|1408189.4.peg.1669"/>
<feature type="domain" description="Carrier" evidence="4">
    <location>
        <begin position="38"/>
        <end position="115"/>
    </location>
</feature>
<keyword evidence="6" id="KW-1185">Reference proteome</keyword>
<dbReference type="SUPFAM" id="SSF47336">
    <property type="entry name" value="ACP-like"/>
    <property type="match status" value="1"/>
</dbReference>
<dbReference type="InterPro" id="IPR036736">
    <property type="entry name" value="ACP-like_sf"/>
</dbReference>
<evidence type="ECO:0000313" key="5">
    <source>
        <dbReference type="EMBL" id="ALA67725.1"/>
    </source>
</evidence>
<feature type="region of interest" description="Disordered" evidence="3">
    <location>
        <begin position="1"/>
        <end position="41"/>
    </location>
</feature>
<dbReference type="OrthoDB" id="4410746at2"/>
<accession>A0A0K2H110</accession>
<evidence type="ECO:0000256" key="3">
    <source>
        <dbReference type="SAM" id="MobiDB-lite"/>
    </source>
</evidence>
<dbReference type="InterPro" id="IPR020806">
    <property type="entry name" value="PKS_PP-bd"/>
</dbReference>
<evidence type="ECO:0000259" key="4">
    <source>
        <dbReference type="PROSITE" id="PS50075"/>
    </source>
</evidence>
<dbReference type="GO" id="GO:0031177">
    <property type="term" value="F:phosphopantetheine binding"/>
    <property type="evidence" value="ECO:0007669"/>
    <property type="project" value="InterPro"/>
</dbReference>
<dbReference type="AlphaFoldDB" id="A0A0K2H110"/>
<dbReference type="Gene3D" id="1.10.1200.10">
    <property type="entry name" value="ACP-like"/>
    <property type="match status" value="1"/>
</dbReference>
<dbReference type="Pfam" id="PF00550">
    <property type="entry name" value="PP-binding"/>
    <property type="match status" value="1"/>
</dbReference>